<dbReference type="SUPFAM" id="SSF53335">
    <property type="entry name" value="S-adenosyl-L-methionine-dependent methyltransferases"/>
    <property type="match status" value="1"/>
</dbReference>
<dbReference type="GO" id="GO:0006298">
    <property type="term" value="P:mismatch repair"/>
    <property type="evidence" value="ECO:0007669"/>
    <property type="project" value="TreeGrafter"/>
</dbReference>
<accession>A0A730WHK2</accession>
<dbReference type="GO" id="GO:0009007">
    <property type="term" value="F:site-specific DNA-methyltransferase (adenine-specific) activity"/>
    <property type="evidence" value="ECO:0007669"/>
    <property type="project" value="UniProtKB-EC"/>
</dbReference>
<evidence type="ECO:0000313" key="4">
    <source>
        <dbReference type="EMBL" id="HAE4187351.1"/>
    </source>
</evidence>
<sequence length="285" mass="32827">MSATPSPLRYPGGKAGIQGMVSAIICSNDIKGGHYAEPYAGGCGLALSLMFNQYIHEIHLNDLDRSIWAFWYSILNNKEEFIDKIIHTDITLDEWYRQREIQNNKDKCNVFDLGFSSFFLNRTNRSGIISKAGVIGGFEQAGKYTLDCRFNKKRLIEKIKRINKYKHRIHLYNMDAIDFIKLTDDSLPKKSMFCIDPPYFDKGSFLYTNFYNAEDHKIVSKAILNISHPWILTYDNAREISELYKECNQYLYTLNYSAAEKKIGTELLITDNGIIVPRVLGLEKV</sequence>
<gene>
    <name evidence="4" type="ORF">GND90_000248</name>
</gene>
<reference evidence="4" key="2">
    <citation type="submission" date="2018-07" db="EMBL/GenBank/DDBJ databases">
        <authorList>
            <consortium name="NCBI Pathogen Detection Project"/>
        </authorList>
    </citation>
    <scope>NUCLEOTIDE SEQUENCE</scope>
    <source>
        <strain evidence="4">23-88</strain>
    </source>
</reference>
<comment type="caution">
    <text evidence="4">The sequence shown here is derived from an EMBL/GenBank/DDBJ whole genome shotgun (WGS) entry which is preliminary data.</text>
</comment>
<evidence type="ECO:0000256" key="3">
    <source>
        <dbReference type="ARBA" id="ARBA00022691"/>
    </source>
</evidence>
<reference evidence="4" key="1">
    <citation type="journal article" date="2018" name="Genome Biol.">
        <title>SKESA: strategic k-mer extension for scrupulous assemblies.</title>
        <authorList>
            <person name="Souvorov A."/>
            <person name="Agarwala R."/>
            <person name="Lipman D.J."/>
        </authorList>
    </citation>
    <scope>NUCLEOTIDE SEQUENCE</scope>
    <source>
        <strain evidence="4">23-88</strain>
    </source>
</reference>
<dbReference type="InterPro" id="IPR012263">
    <property type="entry name" value="M_m6A_EcoRV"/>
</dbReference>
<dbReference type="AlphaFoldDB" id="A0A730WHK2"/>
<keyword evidence="2" id="KW-0808">Transferase</keyword>
<name>A0A730WHK2_SALHO</name>
<dbReference type="PANTHER" id="PTHR30481:SF2">
    <property type="entry name" value="SITE-SPECIFIC DNA-METHYLTRANSFERASE (ADENINE-SPECIFIC)"/>
    <property type="match status" value="1"/>
</dbReference>
<evidence type="ECO:0000256" key="1">
    <source>
        <dbReference type="ARBA" id="ARBA00022603"/>
    </source>
</evidence>
<dbReference type="Gene3D" id="3.40.50.150">
    <property type="entry name" value="Vaccinia Virus protein VP39"/>
    <property type="match status" value="2"/>
</dbReference>
<dbReference type="GO" id="GO:0009307">
    <property type="term" value="P:DNA restriction-modification system"/>
    <property type="evidence" value="ECO:0007669"/>
    <property type="project" value="InterPro"/>
</dbReference>
<organism evidence="4">
    <name type="scientific">Salmonella enterica subsp. houtenae serovar 1,40:z4,z32:-</name>
    <dbReference type="NCBI Taxonomy" id="1967604"/>
    <lineage>
        <taxon>Bacteria</taxon>
        <taxon>Pseudomonadati</taxon>
        <taxon>Pseudomonadota</taxon>
        <taxon>Gammaproteobacteria</taxon>
        <taxon>Enterobacterales</taxon>
        <taxon>Enterobacteriaceae</taxon>
        <taxon>Salmonella</taxon>
    </lineage>
</organism>
<dbReference type="InterPro" id="IPR029063">
    <property type="entry name" value="SAM-dependent_MTases_sf"/>
</dbReference>
<dbReference type="GO" id="GO:0043565">
    <property type="term" value="F:sequence-specific DNA binding"/>
    <property type="evidence" value="ECO:0007669"/>
    <property type="project" value="TreeGrafter"/>
</dbReference>
<protein>
    <submittedName>
        <fullName evidence="4">DNA adenine methylase</fullName>
    </submittedName>
</protein>
<proteinExistence type="predicted"/>
<evidence type="ECO:0000256" key="2">
    <source>
        <dbReference type="ARBA" id="ARBA00022679"/>
    </source>
</evidence>
<dbReference type="GO" id="GO:0032259">
    <property type="term" value="P:methylation"/>
    <property type="evidence" value="ECO:0007669"/>
    <property type="project" value="UniProtKB-KW"/>
</dbReference>
<keyword evidence="1 4" id="KW-0489">Methyltransferase</keyword>
<dbReference type="GO" id="GO:1904047">
    <property type="term" value="F:S-adenosyl-L-methionine binding"/>
    <property type="evidence" value="ECO:0007669"/>
    <property type="project" value="TreeGrafter"/>
</dbReference>
<dbReference type="EMBL" id="DAARWD010000001">
    <property type="protein sequence ID" value="HAE4187351.1"/>
    <property type="molecule type" value="Genomic_DNA"/>
</dbReference>
<dbReference type="PIRSF" id="PIRSF000398">
    <property type="entry name" value="M_m6A_EcoRV"/>
    <property type="match status" value="1"/>
</dbReference>
<dbReference type="PANTHER" id="PTHR30481">
    <property type="entry name" value="DNA ADENINE METHYLASE"/>
    <property type="match status" value="1"/>
</dbReference>
<keyword evidence="3" id="KW-0949">S-adenosyl-L-methionine</keyword>
<dbReference type="InterPro" id="IPR012327">
    <property type="entry name" value="MeTrfase_D12"/>
</dbReference>
<dbReference type="Pfam" id="PF02086">
    <property type="entry name" value="MethyltransfD12"/>
    <property type="match status" value="1"/>
</dbReference>